<dbReference type="Proteomes" id="UP000023464">
    <property type="component" value="Unassembled WGS sequence"/>
</dbReference>
<evidence type="ECO:0000313" key="2">
    <source>
        <dbReference type="Proteomes" id="UP000023464"/>
    </source>
</evidence>
<keyword evidence="2" id="KW-1185">Reference proteome</keyword>
<sequence length="32" mass="3701">MDVITAQAFRSLTNDEIFFLKEGRMEQVIALN</sequence>
<dbReference type="AlphaFoldDB" id="A0A022PHX6"/>
<gene>
    <name evidence="1" type="ORF">BA1DRAFT_02995</name>
</gene>
<proteinExistence type="predicted"/>
<evidence type="ECO:0000313" key="1">
    <source>
        <dbReference type="EMBL" id="EYU14488.1"/>
    </source>
</evidence>
<accession>A0A022PHX6</accession>
<reference evidence="1 2" key="1">
    <citation type="submission" date="2014-03" db="EMBL/GenBank/DDBJ databases">
        <title>Draft Genome of Photorhabdus luminescens BA1, an Egyptian Isolate.</title>
        <authorList>
            <person name="Ghazal S."/>
            <person name="Hurst S.G.IV."/>
            <person name="Morris K."/>
            <person name="Thomas K."/>
            <person name="Tisa L.S."/>
        </authorList>
    </citation>
    <scope>NUCLEOTIDE SEQUENCE [LARGE SCALE GENOMIC DNA]</scope>
    <source>
        <strain evidence="1 2">BA1</strain>
    </source>
</reference>
<dbReference type="EMBL" id="JFGV01000046">
    <property type="protein sequence ID" value="EYU14488.1"/>
    <property type="molecule type" value="Genomic_DNA"/>
</dbReference>
<comment type="caution">
    <text evidence="1">The sequence shown here is derived from an EMBL/GenBank/DDBJ whole genome shotgun (WGS) entry which is preliminary data.</text>
</comment>
<protein>
    <submittedName>
        <fullName evidence="1">Uncharacterized protein</fullName>
    </submittedName>
</protein>
<organism evidence="1 2">
    <name type="scientific">Photorhabdus aegyptia</name>
    <dbReference type="NCBI Taxonomy" id="2805098"/>
    <lineage>
        <taxon>Bacteria</taxon>
        <taxon>Pseudomonadati</taxon>
        <taxon>Pseudomonadota</taxon>
        <taxon>Gammaproteobacteria</taxon>
        <taxon>Enterobacterales</taxon>
        <taxon>Morganellaceae</taxon>
        <taxon>Photorhabdus</taxon>
    </lineage>
</organism>
<name>A0A022PHX6_9GAMM</name>